<dbReference type="PANTHER" id="PTHR39328:SF1">
    <property type="entry name" value="BLL2871 PROTEIN"/>
    <property type="match status" value="1"/>
</dbReference>
<dbReference type="InterPro" id="IPR010430">
    <property type="entry name" value="DUF1028"/>
</dbReference>
<protein>
    <submittedName>
        <fullName evidence="1">DUF1028 domain-containing protein</fullName>
    </submittedName>
</protein>
<sequence length="246" mass="26001">MTWSICAHEPESGAFAVAVATCNFAVGASCPHTRAGVGAVSTQSITNRYLGPAVLDAMERGLPAEAALRSALAGDEGRSLRQLHAIDAEGRSAAWTGAHCVEWCGDTGRPGASFAGNMLAGPEVLAATAAAFEAAHGLPLAERMMRAMEAGDAAGGDRRGRQSAALILTTTEDFPDINLRVDDHKDPIAELRRLFTLWEEMGAARITNAPRKANPAGLIDIDLIEAGWRAKGLDLQFRRPDHPPAR</sequence>
<dbReference type="SUPFAM" id="SSF56235">
    <property type="entry name" value="N-terminal nucleophile aminohydrolases (Ntn hydrolases)"/>
    <property type="match status" value="1"/>
</dbReference>
<proteinExistence type="predicted"/>
<dbReference type="Pfam" id="PF06267">
    <property type="entry name" value="DUF1028"/>
    <property type="match status" value="1"/>
</dbReference>
<organism evidence="1 2">
    <name type="scientific">Plastoroseomonas arctica</name>
    <dbReference type="NCBI Taxonomy" id="1509237"/>
    <lineage>
        <taxon>Bacteria</taxon>
        <taxon>Pseudomonadati</taxon>
        <taxon>Pseudomonadota</taxon>
        <taxon>Alphaproteobacteria</taxon>
        <taxon>Acetobacterales</taxon>
        <taxon>Acetobacteraceae</taxon>
        <taxon>Plastoroseomonas</taxon>
    </lineage>
</organism>
<keyword evidence="2" id="KW-1185">Reference proteome</keyword>
<name>A0AAF1KNV8_9PROT</name>
<dbReference type="RefSeq" id="WP_211875565.1">
    <property type="nucleotide sequence ID" value="NZ_JAAEDH010000021.1"/>
</dbReference>
<dbReference type="PANTHER" id="PTHR39328">
    <property type="entry name" value="BLL2871 PROTEIN"/>
    <property type="match status" value="1"/>
</dbReference>
<dbReference type="InterPro" id="IPR029055">
    <property type="entry name" value="Ntn_hydrolases_N"/>
</dbReference>
<comment type="caution">
    <text evidence="1">The sequence shown here is derived from an EMBL/GenBank/DDBJ whole genome shotgun (WGS) entry which is preliminary data.</text>
</comment>
<dbReference type="Gene3D" id="3.60.20.10">
    <property type="entry name" value="Glutamine Phosphoribosylpyrophosphate, subunit 1, domain 1"/>
    <property type="match status" value="1"/>
</dbReference>
<evidence type="ECO:0000313" key="2">
    <source>
        <dbReference type="Proteomes" id="UP001196068"/>
    </source>
</evidence>
<evidence type="ECO:0000313" key="1">
    <source>
        <dbReference type="EMBL" id="MBR0656699.1"/>
    </source>
</evidence>
<gene>
    <name evidence="1" type="ORF">GXW79_16585</name>
</gene>
<dbReference type="Proteomes" id="UP001196068">
    <property type="component" value="Unassembled WGS sequence"/>
</dbReference>
<dbReference type="AlphaFoldDB" id="A0AAF1KNV8"/>
<dbReference type="EMBL" id="JAAEDH010000021">
    <property type="protein sequence ID" value="MBR0656699.1"/>
    <property type="molecule type" value="Genomic_DNA"/>
</dbReference>
<reference evidence="1" key="1">
    <citation type="submission" date="2020-01" db="EMBL/GenBank/DDBJ databases">
        <authorList>
            <person name="Rat A."/>
        </authorList>
    </citation>
    <scope>NUCLEOTIDE SEQUENCE</scope>
    <source>
        <strain evidence="1">LMG 28251</strain>
    </source>
</reference>
<reference evidence="1" key="2">
    <citation type="journal article" date="2021" name="Syst. Appl. Microbiol.">
        <title>Roseomonas hellenica sp. nov., isolated from roots of wild-growing Alkanna tinctoria.</title>
        <authorList>
            <person name="Rat A."/>
            <person name="Naranjo H.D."/>
            <person name="Lebbe L."/>
            <person name="Cnockaert M."/>
            <person name="Krigas N."/>
            <person name="Grigoriadou K."/>
            <person name="Maloupa E."/>
            <person name="Willems A."/>
        </authorList>
    </citation>
    <scope>NUCLEOTIDE SEQUENCE</scope>
    <source>
        <strain evidence="1">LMG 28251</strain>
    </source>
</reference>
<accession>A0AAF1KNV8</accession>